<dbReference type="EMBL" id="BAABCW010000034">
    <property type="protein sequence ID" value="GAA3523243.1"/>
    <property type="molecule type" value="Genomic_DNA"/>
</dbReference>
<dbReference type="Proteomes" id="UP001500459">
    <property type="component" value="Unassembled WGS sequence"/>
</dbReference>
<reference evidence="2" key="1">
    <citation type="journal article" date="2019" name="Int. J. Syst. Evol. Microbiol.">
        <title>The Global Catalogue of Microorganisms (GCM) 10K type strain sequencing project: providing services to taxonomists for standard genome sequencing and annotation.</title>
        <authorList>
            <consortium name="The Broad Institute Genomics Platform"/>
            <consortium name="The Broad Institute Genome Sequencing Center for Infectious Disease"/>
            <person name="Wu L."/>
            <person name="Ma J."/>
        </authorList>
    </citation>
    <scope>NUCLEOTIDE SEQUENCE [LARGE SCALE GENOMIC DNA]</scope>
    <source>
        <strain evidence="2">JCM 17106</strain>
    </source>
</reference>
<keyword evidence="2" id="KW-1185">Reference proteome</keyword>
<protein>
    <recommendedName>
        <fullName evidence="3">Bacteriocin immunity protein</fullName>
    </recommendedName>
</protein>
<proteinExistence type="predicted"/>
<evidence type="ECO:0008006" key="3">
    <source>
        <dbReference type="Google" id="ProtNLM"/>
    </source>
</evidence>
<gene>
    <name evidence="1" type="ORF">GCM10022393_42550</name>
</gene>
<comment type="caution">
    <text evidence="1">The sequence shown here is derived from an EMBL/GenBank/DDBJ whole genome shotgun (WGS) entry which is preliminary data.</text>
</comment>
<accession>A0ABP6UZ05</accession>
<evidence type="ECO:0000313" key="2">
    <source>
        <dbReference type="Proteomes" id="UP001500459"/>
    </source>
</evidence>
<name>A0ABP6UZ05_9FLAO</name>
<evidence type="ECO:0000313" key="1">
    <source>
        <dbReference type="EMBL" id="GAA3523243.1"/>
    </source>
</evidence>
<sequence length="101" mass="11884">MNNMEVENKLKSVLGEFFKDSFYKEAIKNLRESLINNNYENWEKVVLIIVNRELEKGRPLYLIHNTSNLPLDENTDEEAYKWLNLMLINSMGGVDSPVIEY</sequence>
<organism evidence="1 2">
    <name type="scientific">Aquimarina addita</name>
    <dbReference type="NCBI Taxonomy" id="870485"/>
    <lineage>
        <taxon>Bacteria</taxon>
        <taxon>Pseudomonadati</taxon>
        <taxon>Bacteroidota</taxon>
        <taxon>Flavobacteriia</taxon>
        <taxon>Flavobacteriales</taxon>
        <taxon>Flavobacteriaceae</taxon>
        <taxon>Aquimarina</taxon>
    </lineage>
</organism>